<dbReference type="GO" id="GO:0046872">
    <property type="term" value="F:metal ion binding"/>
    <property type="evidence" value="ECO:0007669"/>
    <property type="project" value="UniProtKB-KW"/>
</dbReference>
<name>A0AAV9UNK4_9PEZI</name>
<keyword evidence="4" id="KW-0862">Zinc</keyword>
<dbReference type="InterPro" id="IPR002579">
    <property type="entry name" value="Met_Sox_Rdtase_MsrB_dom"/>
</dbReference>
<dbReference type="GO" id="GO:0006979">
    <property type="term" value="P:response to oxidative stress"/>
    <property type="evidence" value="ECO:0007669"/>
    <property type="project" value="InterPro"/>
</dbReference>
<evidence type="ECO:0000256" key="4">
    <source>
        <dbReference type="ARBA" id="ARBA00022833"/>
    </source>
</evidence>
<evidence type="ECO:0000256" key="1">
    <source>
        <dbReference type="ARBA" id="ARBA00001947"/>
    </source>
</evidence>
<evidence type="ECO:0000256" key="2">
    <source>
        <dbReference type="ARBA" id="ARBA00007174"/>
    </source>
</evidence>
<keyword evidence="5" id="KW-0560">Oxidoreductase</keyword>
<dbReference type="PANTHER" id="PTHR46081:SF8">
    <property type="entry name" value="PEPTIDE METHIONINE SULFOXIDE REDUCTASE 2"/>
    <property type="match status" value="1"/>
</dbReference>
<accession>A0AAV9UNK4</accession>
<dbReference type="PROSITE" id="PS51790">
    <property type="entry name" value="MSRB"/>
    <property type="match status" value="1"/>
</dbReference>
<dbReference type="InterPro" id="IPR028427">
    <property type="entry name" value="Met_Sox_Rdtase_MsrB"/>
</dbReference>
<evidence type="ECO:0000313" key="8">
    <source>
        <dbReference type="Proteomes" id="UP001375240"/>
    </source>
</evidence>
<dbReference type="EMBL" id="JAVHNQ010000006">
    <property type="protein sequence ID" value="KAK6343792.1"/>
    <property type="molecule type" value="Genomic_DNA"/>
</dbReference>
<keyword evidence="3" id="KW-0479">Metal-binding</keyword>
<dbReference type="Gene3D" id="2.170.150.20">
    <property type="entry name" value="Peptide methionine sulfoxide reductase"/>
    <property type="match status" value="1"/>
</dbReference>
<keyword evidence="8" id="KW-1185">Reference proteome</keyword>
<evidence type="ECO:0000256" key="5">
    <source>
        <dbReference type="ARBA" id="ARBA00023002"/>
    </source>
</evidence>
<sequence length="181" mass="19381">MSATEDQEPAPEPYAHLTLLQYRSLILRQTEPPNSSSLPFLPRGGTTSAGTTHAAVEETPDFFVCANCRSTLFPATAKFASGTGWPSFSSAVPGAVKMKTDWRATEDGKWVLGGSFGVKFRTEAVCAKCGGHLGHVFRGEKWEGVDEEETGKGVTRYCVNGSSLARSSANRTIKSSSESDP</sequence>
<organism evidence="7 8">
    <name type="scientific">Orbilia brochopaga</name>
    <dbReference type="NCBI Taxonomy" id="3140254"/>
    <lineage>
        <taxon>Eukaryota</taxon>
        <taxon>Fungi</taxon>
        <taxon>Dikarya</taxon>
        <taxon>Ascomycota</taxon>
        <taxon>Pezizomycotina</taxon>
        <taxon>Orbiliomycetes</taxon>
        <taxon>Orbiliales</taxon>
        <taxon>Orbiliaceae</taxon>
        <taxon>Orbilia</taxon>
    </lineage>
</organism>
<proteinExistence type="inferred from homology"/>
<dbReference type="Proteomes" id="UP001375240">
    <property type="component" value="Unassembled WGS sequence"/>
</dbReference>
<reference evidence="7 8" key="1">
    <citation type="submission" date="2019-10" db="EMBL/GenBank/DDBJ databases">
        <authorList>
            <person name="Palmer J.M."/>
        </authorList>
    </citation>
    <scope>NUCLEOTIDE SEQUENCE [LARGE SCALE GENOMIC DNA]</scope>
    <source>
        <strain evidence="7 8">TWF696</strain>
    </source>
</reference>
<dbReference type="Pfam" id="PF01641">
    <property type="entry name" value="SelR"/>
    <property type="match status" value="1"/>
</dbReference>
<feature type="domain" description="MsrB" evidence="6">
    <location>
        <begin position="10"/>
        <end position="169"/>
    </location>
</feature>
<dbReference type="AlphaFoldDB" id="A0AAV9UNK4"/>
<dbReference type="InterPro" id="IPR011057">
    <property type="entry name" value="Mss4-like_sf"/>
</dbReference>
<evidence type="ECO:0000256" key="3">
    <source>
        <dbReference type="ARBA" id="ARBA00022723"/>
    </source>
</evidence>
<dbReference type="GO" id="GO:0033743">
    <property type="term" value="F:peptide-methionine (R)-S-oxide reductase activity"/>
    <property type="evidence" value="ECO:0007669"/>
    <property type="project" value="InterPro"/>
</dbReference>
<comment type="similarity">
    <text evidence="2">Belongs to the MsrB Met sulfoxide reductase family.</text>
</comment>
<comment type="cofactor">
    <cofactor evidence="1">
        <name>Zn(2+)</name>
        <dbReference type="ChEBI" id="CHEBI:29105"/>
    </cofactor>
</comment>
<dbReference type="SUPFAM" id="SSF51316">
    <property type="entry name" value="Mss4-like"/>
    <property type="match status" value="1"/>
</dbReference>
<evidence type="ECO:0000259" key="6">
    <source>
        <dbReference type="PROSITE" id="PS51790"/>
    </source>
</evidence>
<dbReference type="PANTHER" id="PTHR46081">
    <property type="entry name" value="PEPTIDE METHIONINE SULFOXIDE REDUCTASE 2"/>
    <property type="match status" value="1"/>
</dbReference>
<comment type="caution">
    <text evidence="7">The sequence shown here is derived from an EMBL/GenBank/DDBJ whole genome shotgun (WGS) entry which is preliminary data.</text>
</comment>
<protein>
    <recommendedName>
        <fullName evidence="6">MsrB domain-containing protein</fullName>
    </recommendedName>
</protein>
<evidence type="ECO:0000313" key="7">
    <source>
        <dbReference type="EMBL" id="KAK6343792.1"/>
    </source>
</evidence>
<gene>
    <name evidence="7" type="ORF">TWF696_007454</name>
</gene>
<dbReference type="GO" id="GO:0030091">
    <property type="term" value="P:protein repair"/>
    <property type="evidence" value="ECO:0007669"/>
    <property type="project" value="InterPro"/>
</dbReference>